<dbReference type="HOGENOM" id="CLU_2370957_0_0_5"/>
<protein>
    <submittedName>
        <fullName evidence="1">Acriflavin resistance protein</fullName>
    </submittedName>
</protein>
<organism evidence="1 2">
    <name type="scientific">Puniceispirillum marinum (strain IMCC1322)</name>
    <dbReference type="NCBI Taxonomy" id="488538"/>
    <lineage>
        <taxon>Bacteria</taxon>
        <taxon>Pseudomonadati</taxon>
        <taxon>Pseudomonadota</taxon>
        <taxon>Alphaproteobacteria</taxon>
        <taxon>Candidatus Puniceispirillales</taxon>
        <taxon>Candidatus Puniceispirillaceae</taxon>
        <taxon>Candidatus Puniceispirillum</taxon>
    </lineage>
</organism>
<dbReference type="EMBL" id="CP001751">
    <property type="protein sequence ID" value="ADE38615.1"/>
    <property type="molecule type" value="Genomic_DNA"/>
</dbReference>
<reference evidence="1 2" key="1">
    <citation type="journal article" date="2010" name="J. Bacteriol.">
        <title>Complete genome sequence of "Candidatus Puniceispirillum marinum" IMCC1322, a representative of the SAR116 clade in the Alphaproteobacteria.</title>
        <authorList>
            <person name="Oh H.M."/>
            <person name="Kwon K.K."/>
            <person name="Kang I."/>
            <person name="Kang S.G."/>
            <person name="Lee J.H."/>
            <person name="Kim S.J."/>
            <person name="Cho J.C."/>
        </authorList>
    </citation>
    <scope>NUCLEOTIDE SEQUENCE [LARGE SCALE GENOMIC DNA]</scope>
    <source>
        <strain evidence="1 2">IMCC1322</strain>
    </source>
</reference>
<gene>
    <name evidence="1" type="ordered locus">SAR116_0372</name>
</gene>
<dbReference type="RefSeq" id="WP_013045245.1">
    <property type="nucleotide sequence ID" value="NC_014010.1"/>
</dbReference>
<keyword evidence="2" id="KW-1185">Reference proteome</keyword>
<dbReference type="OrthoDB" id="8481065at2"/>
<evidence type="ECO:0000313" key="1">
    <source>
        <dbReference type="EMBL" id="ADE38615.1"/>
    </source>
</evidence>
<dbReference type="STRING" id="488538.SAR116_0372"/>
<proteinExistence type="predicted"/>
<dbReference type="KEGG" id="apb:SAR116_0372"/>
<evidence type="ECO:0000313" key="2">
    <source>
        <dbReference type="Proteomes" id="UP000007460"/>
    </source>
</evidence>
<dbReference type="Proteomes" id="UP000007460">
    <property type="component" value="Chromosome"/>
</dbReference>
<dbReference type="AlphaFoldDB" id="D5BQB7"/>
<sequence length="102" mass="11473">MSDKLNLTGVTTAFGHDADGLFQQSTQDIPQYFLDSLAEQRHANAQKREDDFMSVASIPVVIVDKWMREGFNIMSGEHTAAEIVKKLKAENLEAFLTTEKRV</sequence>
<accession>D5BQB7</accession>
<name>D5BQB7_PUNMI</name>